<dbReference type="CDD" id="cd05162">
    <property type="entry name" value="PWWP"/>
    <property type="match status" value="1"/>
</dbReference>
<evidence type="ECO:0000256" key="5">
    <source>
        <dbReference type="SAM" id="MobiDB-lite"/>
    </source>
</evidence>
<name>A0AAP0BUV3_9ASPA</name>
<dbReference type="InterPro" id="IPR052657">
    <property type="entry name" value="PDP_family_Arabidopsis"/>
</dbReference>
<sequence>MISVMEDFEIVRKSAESVTAAADLSFLGTEKPREGVVVSDGGFGGVSSERVFSVVDSAETMPDLVVRVSGEGAKLETDADDVLSPAGESRDSFDESSGLMHGYRVGDMVWGKVKSHPWWPGHIFNDAFASPSVRRMRGDGLVLVAFFGDSSYGWFDPAELIPFEPNFPEKSRQTSSRNFVRAVEEAVDEASRRVALAVACCCRNRHNFRPSTVPGYFHVDVVGYEPGGLYSSTQINEARDNFVPLELLSFVNQLALGPRVNNGNTIEWIQTAAKLVAYRRSVFEEFDETYAQAFGVEPMRPSYNSVGGLDQIGRFAPRVAPLSGPLVVAEVLGVRRSSTRLASHKPGKNSKKNKYVLKRREDLAPAVSSALPGVPSSSQAPHHAFLPSLPDSGGEPPVSRLESNYFLHKREAPPPPFSSMAADLSSERKPGAEVFLPPDYSPKPEPVEIKRDRESSMVFDVPVESSKEHDGVDAVMEKVLKRTREDLDDTGEEEKKKKKKKRKKKKDLLGADHHASSGYADHRRIVAGGRSLGVAPGQISDVVPQEDGINLDLPPGLDLNSLSLTRLVNDLSSIALDPFYGDEEDAPAIVRHVFLRFRSLVYQKSLVLGSGEQVAPAQTSAGRDGRTPREPPSSFQKKSFGEVTKTVRKRDPSDRQDELSVKKMKKMNQLKQLVSKKRDAVSQNNPNLQQQTKDQKETAPAVVEATRKPELPPAAPKLPSPTFLLMKFPPRSILPSATNLKARFARFGPLDPSATRVYWKSYTCKVLFKYKSDAQSAYDFVKNNQLFGQAKVHYNLRDLEISGQDQLPETLNRPSDKDAGQYRHGIAGVQIPSSSSQLRQNQMQLKSILKKPGGDDSYNPNSAAATTVAAAAASSGAIVRESPRVKFMLKDDEDLRGEPPAKVVNSNTNGGGGQVPFLPSIDQISRQAPKSIPFPPPPSAPPLQLLQPHRIPLPPPPAMPPPLPPAAQLSKPRVTQPGVLMQRALAPAGVVAEGSNADISGPMLSLLLKCNDIVGRVKSSLGYTPYHML</sequence>
<protein>
    <recommendedName>
        <fullName evidence="6">PWWP domain-containing protein</fullName>
    </recommendedName>
</protein>
<evidence type="ECO:0000256" key="2">
    <source>
        <dbReference type="ARBA" id="ARBA00023163"/>
    </source>
</evidence>
<feature type="domain" description="PWWP" evidence="6">
    <location>
        <begin position="105"/>
        <end position="166"/>
    </location>
</feature>
<evidence type="ECO:0000313" key="7">
    <source>
        <dbReference type="EMBL" id="KAK8951397.1"/>
    </source>
</evidence>
<dbReference type="EMBL" id="JBBWWQ010000003">
    <property type="protein sequence ID" value="KAK8951397.1"/>
    <property type="molecule type" value="Genomic_DNA"/>
</dbReference>
<keyword evidence="2" id="KW-0804">Transcription</keyword>
<dbReference type="FunFam" id="2.30.30.140:FF:000115">
    <property type="entry name" value="Tudor/PWWP/MBT superfamily protein"/>
    <property type="match status" value="1"/>
</dbReference>
<evidence type="ECO:0000256" key="4">
    <source>
        <dbReference type="ARBA" id="ARBA00060746"/>
    </source>
</evidence>
<dbReference type="Gene3D" id="2.30.30.140">
    <property type="match status" value="1"/>
</dbReference>
<proteinExistence type="inferred from homology"/>
<dbReference type="SMART" id="SM00293">
    <property type="entry name" value="PWWP"/>
    <property type="match status" value="1"/>
</dbReference>
<feature type="compositionally biased region" description="Polar residues" evidence="5">
    <location>
        <begin position="681"/>
        <end position="692"/>
    </location>
</feature>
<dbReference type="GO" id="GO:0006355">
    <property type="term" value="P:regulation of DNA-templated transcription"/>
    <property type="evidence" value="ECO:0007669"/>
    <property type="project" value="UniProtKB-ARBA"/>
</dbReference>
<comment type="caution">
    <text evidence="7">The sequence shown here is derived from an EMBL/GenBank/DDBJ whole genome shotgun (WGS) entry which is preliminary data.</text>
</comment>
<dbReference type="GO" id="GO:0035098">
    <property type="term" value="C:ESC/E(Z) complex"/>
    <property type="evidence" value="ECO:0007669"/>
    <property type="project" value="UniProtKB-ARBA"/>
</dbReference>
<dbReference type="Proteomes" id="UP001418222">
    <property type="component" value="Unassembled WGS sequence"/>
</dbReference>
<keyword evidence="8" id="KW-1185">Reference proteome</keyword>
<feature type="region of interest" description="Disordered" evidence="5">
    <location>
        <begin position="892"/>
        <end position="919"/>
    </location>
</feature>
<keyword evidence="1" id="KW-0805">Transcription regulation</keyword>
<evidence type="ECO:0000313" key="8">
    <source>
        <dbReference type="Proteomes" id="UP001418222"/>
    </source>
</evidence>
<dbReference type="PANTHER" id="PTHR10688:SF5">
    <property type="entry name" value="PWWP DOMAIN-CONTAINING PROTEIN 1-RELATED"/>
    <property type="match status" value="1"/>
</dbReference>
<dbReference type="InterPro" id="IPR000313">
    <property type="entry name" value="PWWP_dom"/>
</dbReference>
<feature type="region of interest" description="Disordered" evidence="5">
    <location>
        <begin position="486"/>
        <end position="514"/>
    </location>
</feature>
<evidence type="ECO:0000259" key="6">
    <source>
        <dbReference type="PROSITE" id="PS50812"/>
    </source>
</evidence>
<feature type="compositionally biased region" description="Basic residues" evidence="5">
    <location>
        <begin position="496"/>
        <end position="506"/>
    </location>
</feature>
<evidence type="ECO:0000256" key="3">
    <source>
        <dbReference type="ARBA" id="ARBA00023242"/>
    </source>
</evidence>
<dbReference type="Pfam" id="PF00855">
    <property type="entry name" value="PWWP"/>
    <property type="match status" value="1"/>
</dbReference>
<keyword evidence="3" id="KW-0539">Nucleus</keyword>
<evidence type="ECO:0000256" key="1">
    <source>
        <dbReference type="ARBA" id="ARBA00023015"/>
    </source>
</evidence>
<gene>
    <name evidence="7" type="ORF">KSP39_PZI003816</name>
</gene>
<dbReference type="PROSITE" id="PS50812">
    <property type="entry name" value="PWWP"/>
    <property type="match status" value="1"/>
</dbReference>
<dbReference type="PANTHER" id="PTHR10688">
    <property type="entry name" value="PWWP DOMAIN-CONTAINING PROTEIN"/>
    <property type="match status" value="1"/>
</dbReference>
<feature type="region of interest" description="Disordered" evidence="5">
    <location>
        <begin position="428"/>
        <end position="448"/>
    </location>
</feature>
<comment type="similarity">
    <text evidence="4">Belongs to the PDP family.</text>
</comment>
<dbReference type="AlphaFoldDB" id="A0AAP0BUV3"/>
<reference evidence="7 8" key="1">
    <citation type="journal article" date="2022" name="Nat. Plants">
        <title>Genomes of leafy and leafless Platanthera orchids illuminate the evolution of mycoheterotrophy.</title>
        <authorList>
            <person name="Li M.H."/>
            <person name="Liu K.W."/>
            <person name="Li Z."/>
            <person name="Lu H.C."/>
            <person name="Ye Q.L."/>
            <person name="Zhang D."/>
            <person name="Wang J.Y."/>
            <person name="Li Y.F."/>
            <person name="Zhong Z.M."/>
            <person name="Liu X."/>
            <person name="Yu X."/>
            <person name="Liu D.K."/>
            <person name="Tu X.D."/>
            <person name="Liu B."/>
            <person name="Hao Y."/>
            <person name="Liao X.Y."/>
            <person name="Jiang Y.T."/>
            <person name="Sun W.H."/>
            <person name="Chen J."/>
            <person name="Chen Y.Q."/>
            <person name="Ai Y."/>
            <person name="Zhai J.W."/>
            <person name="Wu S.S."/>
            <person name="Zhou Z."/>
            <person name="Hsiao Y.Y."/>
            <person name="Wu W.L."/>
            <person name="Chen Y.Y."/>
            <person name="Lin Y.F."/>
            <person name="Hsu J.L."/>
            <person name="Li C.Y."/>
            <person name="Wang Z.W."/>
            <person name="Zhao X."/>
            <person name="Zhong W.Y."/>
            <person name="Ma X.K."/>
            <person name="Ma L."/>
            <person name="Huang J."/>
            <person name="Chen G.Z."/>
            <person name="Huang M.Z."/>
            <person name="Huang L."/>
            <person name="Peng D.H."/>
            <person name="Luo Y.B."/>
            <person name="Zou S.Q."/>
            <person name="Chen S.P."/>
            <person name="Lan S."/>
            <person name="Tsai W.C."/>
            <person name="Van de Peer Y."/>
            <person name="Liu Z.J."/>
        </authorList>
    </citation>
    <scope>NUCLEOTIDE SEQUENCE [LARGE SCALE GENOMIC DNA]</scope>
    <source>
        <strain evidence="7">Lor287</strain>
    </source>
</reference>
<feature type="region of interest" description="Disordered" evidence="5">
    <location>
        <begin position="368"/>
        <end position="400"/>
    </location>
</feature>
<organism evidence="7 8">
    <name type="scientific">Platanthera zijinensis</name>
    <dbReference type="NCBI Taxonomy" id="2320716"/>
    <lineage>
        <taxon>Eukaryota</taxon>
        <taxon>Viridiplantae</taxon>
        <taxon>Streptophyta</taxon>
        <taxon>Embryophyta</taxon>
        <taxon>Tracheophyta</taxon>
        <taxon>Spermatophyta</taxon>
        <taxon>Magnoliopsida</taxon>
        <taxon>Liliopsida</taxon>
        <taxon>Asparagales</taxon>
        <taxon>Orchidaceae</taxon>
        <taxon>Orchidoideae</taxon>
        <taxon>Orchideae</taxon>
        <taxon>Orchidinae</taxon>
        <taxon>Platanthera</taxon>
    </lineage>
</organism>
<dbReference type="GO" id="GO:2000028">
    <property type="term" value="P:regulation of photoperiodism, flowering"/>
    <property type="evidence" value="ECO:0007669"/>
    <property type="project" value="UniProtKB-ARBA"/>
</dbReference>
<feature type="compositionally biased region" description="Basic and acidic residues" evidence="5">
    <location>
        <begin position="649"/>
        <end position="661"/>
    </location>
</feature>
<dbReference type="SUPFAM" id="SSF63748">
    <property type="entry name" value="Tudor/PWWP/MBT"/>
    <property type="match status" value="1"/>
</dbReference>
<feature type="region of interest" description="Disordered" evidence="5">
    <location>
        <begin position="612"/>
        <end position="716"/>
    </location>
</feature>
<accession>A0AAP0BUV3</accession>